<name>A0A8D8E028_CULPI</name>
<evidence type="ECO:0000256" key="1">
    <source>
        <dbReference type="SAM" id="MobiDB-lite"/>
    </source>
</evidence>
<sequence>MASEMKKLQAIRYNKGKLEVLDQLLLPAQTKTPQCLTLSVIPGRRSAVEAGRFGRFRDVPVEPNNPDVSTSLVLDYGRCSGQPSTPAEDPIRHHIGWSTGRSDGSTRSRAHQPLPSSRIGNRDPCKRPKVA</sequence>
<evidence type="ECO:0000313" key="2">
    <source>
        <dbReference type="EMBL" id="CAG6518916.1"/>
    </source>
</evidence>
<feature type="compositionally biased region" description="Low complexity" evidence="1">
    <location>
        <begin position="98"/>
        <end position="107"/>
    </location>
</feature>
<accession>A0A8D8E028</accession>
<feature type="region of interest" description="Disordered" evidence="1">
    <location>
        <begin position="77"/>
        <end position="131"/>
    </location>
</feature>
<proteinExistence type="predicted"/>
<dbReference type="AlphaFoldDB" id="A0A8D8E028"/>
<dbReference type="EMBL" id="HBUE01178434">
    <property type="protein sequence ID" value="CAG6518916.1"/>
    <property type="molecule type" value="Transcribed_RNA"/>
</dbReference>
<dbReference type="EMBL" id="HBUE01284004">
    <property type="protein sequence ID" value="CAG6570464.1"/>
    <property type="molecule type" value="Transcribed_RNA"/>
</dbReference>
<feature type="compositionally biased region" description="Basic and acidic residues" evidence="1">
    <location>
        <begin position="120"/>
        <end position="131"/>
    </location>
</feature>
<reference evidence="2" key="1">
    <citation type="submission" date="2021-05" db="EMBL/GenBank/DDBJ databases">
        <authorList>
            <person name="Alioto T."/>
            <person name="Alioto T."/>
            <person name="Gomez Garrido J."/>
        </authorList>
    </citation>
    <scope>NUCLEOTIDE SEQUENCE</scope>
</reference>
<dbReference type="Gene3D" id="1.20.120.420">
    <property type="entry name" value="translation initiation factor eif-2b, domain 1"/>
    <property type="match status" value="1"/>
</dbReference>
<organism evidence="2">
    <name type="scientific">Culex pipiens</name>
    <name type="common">House mosquito</name>
    <dbReference type="NCBI Taxonomy" id="7175"/>
    <lineage>
        <taxon>Eukaryota</taxon>
        <taxon>Metazoa</taxon>
        <taxon>Ecdysozoa</taxon>
        <taxon>Arthropoda</taxon>
        <taxon>Hexapoda</taxon>
        <taxon>Insecta</taxon>
        <taxon>Pterygota</taxon>
        <taxon>Neoptera</taxon>
        <taxon>Endopterygota</taxon>
        <taxon>Diptera</taxon>
        <taxon>Nematocera</taxon>
        <taxon>Culicoidea</taxon>
        <taxon>Culicidae</taxon>
        <taxon>Culicinae</taxon>
        <taxon>Culicini</taxon>
        <taxon>Culex</taxon>
        <taxon>Culex</taxon>
    </lineage>
</organism>
<dbReference type="InterPro" id="IPR027363">
    <property type="entry name" value="M1Pi_N"/>
</dbReference>
<protein>
    <submittedName>
        <fullName evidence="2">(northern house mosquito) hypothetical protein</fullName>
    </submittedName>
</protein>